<feature type="region of interest" description="Disordered" evidence="2">
    <location>
        <begin position="259"/>
        <end position="296"/>
    </location>
</feature>
<dbReference type="OrthoDB" id="6247875at2759"/>
<sequence>NSKNSRIEKPKHKWEKFWQERTLVRIESEIFKKGIPIPHTFLTLEELLAPCKQSRARKTIQRPQNDYVIYRKEVSAELSINYPNTHFQDVSRIASQRWNSEAQEKRNFFTILAFVGNLIHADVFPDYHNSEVEIPSSANSDEKLVNNCNNKHKIKRQTILDFRDPIVSDPRAFTHQQHQHQHREPKQEKNEEHEIHSSKSSSSSPSSPTRASAFRLVKQKSSSSDLLRCASSSSLRKPPHSFTPYPIVRKIPIKVISSCSSSSNDIKSSNETTVTSSTPSSASTAPSSPMSIDDTNPLHTLADIALATDI</sequence>
<feature type="DNA-binding region" description="HMG box" evidence="1">
    <location>
        <begin position="60"/>
        <end position="128"/>
    </location>
</feature>
<dbReference type="InterPro" id="IPR036910">
    <property type="entry name" value="HMG_box_dom_sf"/>
</dbReference>
<gene>
    <name evidence="4" type="ORF">AGERDE_LOCUS7941</name>
</gene>
<proteinExistence type="predicted"/>
<dbReference type="Proteomes" id="UP000789831">
    <property type="component" value="Unassembled WGS sequence"/>
</dbReference>
<feature type="domain" description="HMG box" evidence="3">
    <location>
        <begin position="60"/>
        <end position="128"/>
    </location>
</feature>
<dbReference type="GO" id="GO:0005634">
    <property type="term" value="C:nucleus"/>
    <property type="evidence" value="ECO:0007669"/>
    <property type="project" value="UniProtKB-UniRule"/>
</dbReference>
<dbReference type="Gene3D" id="1.10.30.10">
    <property type="entry name" value="High mobility group box domain"/>
    <property type="match status" value="1"/>
</dbReference>
<reference evidence="4" key="1">
    <citation type="submission" date="2021-06" db="EMBL/GenBank/DDBJ databases">
        <authorList>
            <person name="Kallberg Y."/>
            <person name="Tangrot J."/>
            <person name="Rosling A."/>
        </authorList>
    </citation>
    <scope>NUCLEOTIDE SEQUENCE</scope>
    <source>
        <strain evidence="4">MT106</strain>
    </source>
</reference>
<feature type="non-terminal residue" evidence="4">
    <location>
        <position position="1"/>
    </location>
</feature>
<comment type="caution">
    <text evidence="4">The sequence shown here is derived from an EMBL/GenBank/DDBJ whole genome shotgun (WGS) entry which is preliminary data.</text>
</comment>
<feature type="region of interest" description="Disordered" evidence="2">
    <location>
        <begin position="173"/>
        <end position="217"/>
    </location>
</feature>
<feature type="compositionally biased region" description="Basic and acidic residues" evidence="2">
    <location>
        <begin position="182"/>
        <end position="197"/>
    </location>
</feature>
<keyword evidence="1" id="KW-0238">DNA-binding</keyword>
<feature type="compositionally biased region" description="Low complexity" evidence="2">
    <location>
        <begin position="198"/>
        <end position="208"/>
    </location>
</feature>
<evidence type="ECO:0000256" key="1">
    <source>
        <dbReference type="PROSITE-ProRule" id="PRU00267"/>
    </source>
</evidence>
<feature type="compositionally biased region" description="Low complexity" evidence="2">
    <location>
        <begin position="259"/>
        <end position="291"/>
    </location>
</feature>
<protein>
    <submittedName>
        <fullName evidence="4">8827_t:CDS:1</fullName>
    </submittedName>
</protein>
<evidence type="ECO:0000313" key="4">
    <source>
        <dbReference type="EMBL" id="CAG8577228.1"/>
    </source>
</evidence>
<evidence type="ECO:0000256" key="2">
    <source>
        <dbReference type="SAM" id="MobiDB-lite"/>
    </source>
</evidence>
<evidence type="ECO:0000313" key="5">
    <source>
        <dbReference type="Proteomes" id="UP000789831"/>
    </source>
</evidence>
<dbReference type="GO" id="GO:0003677">
    <property type="term" value="F:DNA binding"/>
    <property type="evidence" value="ECO:0007669"/>
    <property type="project" value="UniProtKB-UniRule"/>
</dbReference>
<dbReference type="Pfam" id="PF00505">
    <property type="entry name" value="HMG_box"/>
    <property type="match status" value="1"/>
</dbReference>
<dbReference type="AlphaFoldDB" id="A0A9N9BRG8"/>
<dbReference type="InterPro" id="IPR009071">
    <property type="entry name" value="HMG_box_dom"/>
</dbReference>
<dbReference type="SUPFAM" id="SSF47095">
    <property type="entry name" value="HMG-box"/>
    <property type="match status" value="1"/>
</dbReference>
<name>A0A9N9BRG8_9GLOM</name>
<keyword evidence="5" id="KW-1185">Reference proteome</keyword>
<accession>A0A9N9BRG8</accession>
<dbReference type="PROSITE" id="PS50118">
    <property type="entry name" value="HMG_BOX_2"/>
    <property type="match status" value="1"/>
</dbReference>
<dbReference type="EMBL" id="CAJVPL010001557">
    <property type="protein sequence ID" value="CAG8577228.1"/>
    <property type="molecule type" value="Genomic_DNA"/>
</dbReference>
<evidence type="ECO:0000259" key="3">
    <source>
        <dbReference type="PROSITE" id="PS50118"/>
    </source>
</evidence>
<keyword evidence="1" id="KW-0539">Nucleus</keyword>
<organism evidence="4 5">
    <name type="scientific">Ambispora gerdemannii</name>
    <dbReference type="NCBI Taxonomy" id="144530"/>
    <lineage>
        <taxon>Eukaryota</taxon>
        <taxon>Fungi</taxon>
        <taxon>Fungi incertae sedis</taxon>
        <taxon>Mucoromycota</taxon>
        <taxon>Glomeromycotina</taxon>
        <taxon>Glomeromycetes</taxon>
        <taxon>Archaeosporales</taxon>
        <taxon>Ambisporaceae</taxon>
        <taxon>Ambispora</taxon>
    </lineage>
</organism>